<evidence type="ECO:0000259" key="2">
    <source>
        <dbReference type="Pfam" id="PF06985"/>
    </source>
</evidence>
<proteinExistence type="predicted"/>
<comment type="caution">
    <text evidence="3">The sequence shown here is derived from an EMBL/GenBank/DDBJ whole genome shotgun (WGS) entry which is preliminary data.</text>
</comment>
<dbReference type="EMBL" id="JAJVCZ030000001">
    <property type="protein sequence ID" value="KAL0265182.1"/>
    <property type="molecule type" value="Genomic_DNA"/>
</dbReference>
<sequence>MDTVGLSQTSNAGDSPADEDYGLWLPRNPYSAKAIHQFYNAFSHSQEAGFHRARCHVCLDLRVDLLESSTAPEDAGKTYHHLIFYEHLLAAARQHSCLVCAMFHRAIENFCGGVEFETFDVKVQPKDDACRDFFPLEMGLCGQKNEGTERCKEKVKTKEEREDYWKWVEVRLQFYREQAVGSEGDVPHLYVADGVESQEAYAALSHCWGNHVPLRALKANIQDLQREIQEEELPRTFRDALAVTRQLGIPYLWIDSLCIIQDDKEDWALLKGVFKSGRGKIGTLLVLKVLIMTWLETSSFAASRVRMISGAS</sequence>
<evidence type="ECO:0000313" key="3">
    <source>
        <dbReference type="EMBL" id="KAL0265182.1"/>
    </source>
</evidence>
<accession>A0ABR3CWA4</accession>
<dbReference type="GeneID" id="92005230"/>
<dbReference type="Proteomes" id="UP001430584">
    <property type="component" value="Unassembled WGS sequence"/>
</dbReference>
<organism evidence="3 4">
    <name type="scientific">Diplodia seriata</name>
    <dbReference type="NCBI Taxonomy" id="420778"/>
    <lineage>
        <taxon>Eukaryota</taxon>
        <taxon>Fungi</taxon>
        <taxon>Dikarya</taxon>
        <taxon>Ascomycota</taxon>
        <taxon>Pezizomycotina</taxon>
        <taxon>Dothideomycetes</taxon>
        <taxon>Dothideomycetes incertae sedis</taxon>
        <taxon>Botryosphaeriales</taxon>
        <taxon>Botryosphaeriaceae</taxon>
        <taxon>Diplodia</taxon>
    </lineage>
</organism>
<feature type="domain" description="Heterokaryon incompatibility" evidence="2">
    <location>
        <begin position="201"/>
        <end position="268"/>
    </location>
</feature>
<dbReference type="RefSeq" id="XP_066637922.1">
    <property type="nucleotide sequence ID" value="XM_066772643.1"/>
</dbReference>
<dbReference type="Pfam" id="PF06985">
    <property type="entry name" value="HET"/>
    <property type="match status" value="1"/>
</dbReference>
<feature type="region of interest" description="Disordered" evidence="1">
    <location>
        <begin position="1"/>
        <end position="20"/>
    </location>
</feature>
<dbReference type="PANTHER" id="PTHR33112:SF10">
    <property type="entry name" value="TOL"/>
    <property type="match status" value="1"/>
</dbReference>
<keyword evidence="4" id="KW-1185">Reference proteome</keyword>
<dbReference type="PANTHER" id="PTHR33112">
    <property type="entry name" value="DOMAIN PROTEIN, PUTATIVE-RELATED"/>
    <property type="match status" value="1"/>
</dbReference>
<evidence type="ECO:0000256" key="1">
    <source>
        <dbReference type="SAM" id="MobiDB-lite"/>
    </source>
</evidence>
<name>A0ABR3CWA4_9PEZI</name>
<gene>
    <name evidence="3" type="ORF">SLS55_001145</name>
</gene>
<reference evidence="3 4" key="1">
    <citation type="submission" date="2024-02" db="EMBL/GenBank/DDBJ databases">
        <title>De novo assembly and annotation of 12 fungi associated with fruit tree decline syndrome in Ontario, Canada.</title>
        <authorList>
            <person name="Sulman M."/>
            <person name="Ellouze W."/>
            <person name="Ilyukhin E."/>
        </authorList>
    </citation>
    <scope>NUCLEOTIDE SEQUENCE [LARGE SCALE GENOMIC DNA]</scope>
    <source>
        <strain evidence="3 4">FDS-637</strain>
    </source>
</reference>
<dbReference type="InterPro" id="IPR010730">
    <property type="entry name" value="HET"/>
</dbReference>
<protein>
    <recommendedName>
        <fullName evidence="2">Heterokaryon incompatibility domain-containing protein</fullName>
    </recommendedName>
</protein>
<feature type="compositionally biased region" description="Polar residues" evidence="1">
    <location>
        <begin position="1"/>
        <end position="13"/>
    </location>
</feature>
<evidence type="ECO:0000313" key="4">
    <source>
        <dbReference type="Proteomes" id="UP001430584"/>
    </source>
</evidence>